<keyword evidence="3" id="KW-0282">Flagellum</keyword>
<reference evidence="3 4" key="1">
    <citation type="submission" date="2013-05" db="EMBL/GenBank/DDBJ databases">
        <title>Genome assembly of Chondromyces apiculatus DSM 436.</title>
        <authorList>
            <person name="Sharma G."/>
            <person name="Khatri I."/>
            <person name="Kaur C."/>
            <person name="Mayilraj S."/>
            <person name="Subramanian S."/>
        </authorList>
    </citation>
    <scope>NUCLEOTIDE SEQUENCE [LARGE SCALE GENOMIC DNA]</scope>
    <source>
        <strain evidence="3 4">DSM 436</strain>
    </source>
</reference>
<keyword evidence="3" id="KW-0966">Cell projection</keyword>
<sequence length="294" mass="31087">MGAVTGPQHTKGRSAIIPRPAALATTGLVATIIIVCGAVALRSPDAVQALEVVPPPASASPETPPSAGEASGAERTPEPPPRITATPEELEAAQAAGVPALAALLERFPKDPTVLRALALTQGRERSSLMAALTTLKRLFELAPTEAANAELRPLLLRAANATPDLAAVTFDLLAKRMGSHGPDLLYEIAINPGMGKHPVERANTLLAEEGVRSLASKALLVADDLRRMKRCPTKPLIDRARQQGDVRALHYLNPIKKPVKCGFLNLSRCTPCSSVYAETVAAIQEIELRRDGQ</sequence>
<organism evidence="3 4">
    <name type="scientific">Chondromyces apiculatus DSM 436</name>
    <dbReference type="NCBI Taxonomy" id="1192034"/>
    <lineage>
        <taxon>Bacteria</taxon>
        <taxon>Pseudomonadati</taxon>
        <taxon>Myxococcota</taxon>
        <taxon>Polyangia</taxon>
        <taxon>Polyangiales</taxon>
        <taxon>Polyangiaceae</taxon>
        <taxon>Chondromyces</taxon>
    </lineage>
</organism>
<accession>A0A017TEJ9</accession>
<keyword evidence="2" id="KW-1133">Transmembrane helix</keyword>
<dbReference type="Proteomes" id="UP000019678">
    <property type="component" value="Unassembled WGS sequence"/>
</dbReference>
<evidence type="ECO:0000313" key="4">
    <source>
        <dbReference type="Proteomes" id="UP000019678"/>
    </source>
</evidence>
<evidence type="ECO:0000313" key="3">
    <source>
        <dbReference type="EMBL" id="EYF07347.1"/>
    </source>
</evidence>
<dbReference type="AlphaFoldDB" id="A0A017TEJ9"/>
<keyword evidence="3" id="KW-0969">Cilium</keyword>
<name>A0A017TEJ9_9BACT</name>
<feature type="transmembrane region" description="Helical" evidence="2">
    <location>
        <begin position="21"/>
        <end position="41"/>
    </location>
</feature>
<dbReference type="EMBL" id="ASRX01000010">
    <property type="protein sequence ID" value="EYF07347.1"/>
    <property type="molecule type" value="Genomic_DNA"/>
</dbReference>
<comment type="caution">
    <text evidence="3">The sequence shown here is derived from an EMBL/GenBank/DDBJ whole genome shotgun (WGS) entry which is preliminary data.</text>
</comment>
<keyword evidence="2" id="KW-0472">Membrane</keyword>
<evidence type="ECO:0000256" key="2">
    <source>
        <dbReference type="SAM" id="Phobius"/>
    </source>
</evidence>
<proteinExistence type="predicted"/>
<keyword evidence="2" id="KW-0812">Transmembrane</keyword>
<feature type="region of interest" description="Disordered" evidence="1">
    <location>
        <begin position="54"/>
        <end position="84"/>
    </location>
</feature>
<evidence type="ECO:0000256" key="1">
    <source>
        <dbReference type="SAM" id="MobiDB-lite"/>
    </source>
</evidence>
<gene>
    <name evidence="3" type="ORF">CAP_0100</name>
</gene>
<keyword evidence="4" id="KW-1185">Reference proteome</keyword>
<protein>
    <submittedName>
        <fullName evidence="3">Flagellar assembly protein FliH</fullName>
    </submittedName>
</protein>
<feature type="compositionally biased region" description="Pro residues" evidence="1">
    <location>
        <begin position="54"/>
        <end position="64"/>
    </location>
</feature>